<evidence type="ECO:0000256" key="8">
    <source>
        <dbReference type="ARBA" id="ARBA00049244"/>
    </source>
</evidence>
<evidence type="ECO:0000256" key="6">
    <source>
        <dbReference type="ARBA" id="ARBA00022932"/>
    </source>
</evidence>
<dbReference type="PANTHER" id="PTHR33568:SF3">
    <property type="entry name" value="DNA-DIRECTED DNA POLYMERASE"/>
    <property type="match status" value="1"/>
</dbReference>
<gene>
    <name evidence="10" type="ORF">P5673_025445</name>
</gene>
<dbReference type="InterPro" id="IPR004868">
    <property type="entry name" value="DNA-dir_DNA_pol_B_mt/vir"/>
</dbReference>
<accession>A0AAD9Q1Z8</accession>
<comment type="catalytic activity">
    <reaction evidence="8">
        <text>DNA(n) + a 2'-deoxyribonucleoside 5'-triphosphate = DNA(n+1) + diphosphate</text>
        <dbReference type="Rhea" id="RHEA:22508"/>
        <dbReference type="Rhea" id="RHEA-COMP:17339"/>
        <dbReference type="Rhea" id="RHEA-COMP:17340"/>
        <dbReference type="ChEBI" id="CHEBI:33019"/>
        <dbReference type="ChEBI" id="CHEBI:61560"/>
        <dbReference type="ChEBI" id="CHEBI:173112"/>
        <dbReference type="EC" id="2.7.7.7"/>
    </reaction>
</comment>
<dbReference type="GO" id="GO:0003887">
    <property type="term" value="F:DNA-directed DNA polymerase activity"/>
    <property type="evidence" value="ECO:0007669"/>
    <property type="project" value="UniProtKB-KW"/>
</dbReference>
<keyword evidence="3" id="KW-0808">Transferase</keyword>
<evidence type="ECO:0000256" key="7">
    <source>
        <dbReference type="ARBA" id="ARBA00023125"/>
    </source>
</evidence>
<dbReference type="SUPFAM" id="SSF56672">
    <property type="entry name" value="DNA/RNA polymerases"/>
    <property type="match status" value="2"/>
</dbReference>
<dbReference type="EMBL" id="JARQWQ010000079">
    <property type="protein sequence ID" value="KAK2553244.1"/>
    <property type="molecule type" value="Genomic_DNA"/>
</dbReference>
<feature type="domain" description="Reverse transcriptase" evidence="9">
    <location>
        <begin position="1254"/>
        <end position="1506"/>
    </location>
</feature>
<keyword evidence="4" id="KW-0548">Nucleotidyltransferase</keyword>
<protein>
    <recommendedName>
        <fullName evidence="2">DNA-directed DNA polymerase</fullName>
        <ecNumber evidence="2">2.7.7.7</ecNumber>
    </recommendedName>
</protein>
<organism evidence="10 11">
    <name type="scientific">Acropora cervicornis</name>
    <name type="common">Staghorn coral</name>
    <dbReference type="NCBI Taxonomy" id="6130"/>
    <lineage>
        <taxon>Eukaryota</taxon>
        <taxon>Metazoa</taxon>
        <taxon>Cnidaria</taxon>
        <taxon>Anthozoa</taxon>
        <taxon>Hexacorallia</taxon>
        <taxon>Scleractinia</taxon>
        <taxon>Astrocoeniina</taxon>
        <taxon>Acroporidae</taxon>
        <taxon>Acropora</taxon>
    </lineage>
</organism>
<dbReference type="PROSITE" id="PS50878">
    <property type="entry name" value="RT_POL"/>
    <property type="match status" value="1"/>
</dbReference>
<dbReference type="Gene3D" id="3.40.960.10">
    <property type="entry name" value="VSR Endonuclease"/>
    <property type="match status" value="1"/>
</dbReference>
<reference evidence="10" key="1">
    <citation type="journal article" date="2023" name="G3 (Bethesda)">
        <title>Whole genome assembly and annotation of the endangered Caribbean coral Acropora cervicornis.</title>
        <authorList>
            <person name="Selwyn J.D."/>
            <person name="Vollmer S.V."/>
        </authorList>
    </citation>
    <scope>NUCLEOTIDE SEQUENCE</scope>
    <source>
        <strain evidence="10">K2</strain>
    </source>
</reference>
<dbReference type="InterPro" id="IPR011335">
    <property type="entry name" value="Restrct_endonuc-II-like"/>
</dbReference>
<dbReference type="PANTHER" id="PTHR33568">
    <property type="entry name" value="DNA POLYMERASE"/>
    <property type="match status" value="1"/>
</dbReference>
<dbReference type="GO" id="GO:0003677">
    <property type="term" value="F:DNA binding"/>
    <property type="evidence" value="ECO:0007669"/>
    <property type="project" value="UniProtKB-KW"/>
</dbReference>
<dbReference type="SUPFAM" id="SSF52980">
    <property type="entry name" value="Restriction endonuclease-like"/>
    <property type="match status" value="1"/>
</dbReference>
<evidence type="ECO:0000313" key="10">
    <source>
        <dbReference type="EMBL" id="KAK2553244.1"/>
    </source>
</evidence>
<comment type="caution">
    <text evidence="10">The sequence shown here is derived from an EMBL/GenBank/DDBJ whole genome shotgun (WGS) entry which is preliminary data.</text>
</comment>
<evidence type="ECO:0000256" key="4">
    <source>
        <dbReference type="ARBA" id="ARBA00022695"/>
    </source>
</evidence>
<dbReference type="GO" id="GO:0006260">
    <property type="term" value="P:DNA replication"/>
    <property type="evidence" value="ECO:0007669"/>
    <property type="project" value="UniProtKB-KW"/>
</dbReference>
<evidence type="ECO:0000256" key="1">
    <source>
        <dbReference type="ARBA" id="ARBA00005755"/>
    </source>
</evidence>
<keyword evidence="6" id="KW-0239">DNA-directed DNA polymerase</keyword>
<evidence type="ECO:0000256" key="2">
    <source>
        <dbReference type="ARBA" id="ARBA00012417"/>
    </source>
</evidence>
<evidence type="ECO:0000256" key="5">
    <source>
        <dbReference type="ARBA" id="ARBA00022705"/>
    </source>
</evidence>
<dbReference type="InterPro" id="IPR043502">
    <property type="entry name" value="DNA/RNA_pol_sf"/>
</dbReference>
<reference evidence="10" key="2">
    <citation type="journal article" date="2023" name="Science">
        <title>Genomic signatures of disease resistance in endangered staghorn corals.</title>
        <authorList>
            <person name="Vollmer S.V."/>
            <person name="Selwyn J.D."/>
            <person name="Despard B.A."/>
            <person name="Roesel C.L."/>
        </authorList>
    </citation>
    <scope>NUCLEOTIDE SEQUENCE</scope>
    <source>
        <strain evidence="10">K2</strain>
    </source>
</reference>
<sequence length="1662" mass="191331">MVPDTDRFYISLASDRLRSASNAFHLTAQEWRQNGLRAQTLLDNLSKMLNSNEQFEMDDSFNLSVVHVRPPPRGTGKKRQYVPGHQSNVRLKQMKKSVIEMPRDDAGWCAARAIVTARGLSLAGQDAHARKQWIDPQRCIHRRQQAAEALAREAGLGPGAWGPDELTRVVMAPSLHDYKIVVGDASRAYSLVAYGHGDRLLALLYDDHHYDTLTSIKGFLGRSYLCLVCLRGYDHQGQHRCPRNKGEHCSSCLQTECDEHKAAYRAYRSPDVLCPQCQRHFYGNACLERHRTRTIDGRPQDQAHRPVCQTRRKCPQCRAYLRGSKAIKDHRCGHAQCHACQQYVDIESHQCFIQVRTLDDDDDDVQPPVHVFFDIEAKQVDSRHVPNLLVCQRADDDDACVQEFLLQLEDWCEGGKQPLTVLAHNFQGYDSYPVIDTLHRPRLKLGQIRNGGKVLQLQCLASSVRFIDSMSFFQMKLAKFPKTFGLTELKKGYFPHLFNTDDHQTYVGSLPDQYYYMPDGMSVDDRDAFRRWHDKLTREGYVFDFRRELLEYCKSDVLLLKQGCMTFKREFEAKAGFDPFDQMTIASACNRYLRTHCLQANTIACEPLLGWGDRRVNQSPAAFEWLAWEAHLVSAPIRHAHNGGEVRPLPDRRYTVDGFDATTQTVYEFDGCFWHGCPTCFPQRHESHPRLLGRTMDDVFALRQEKHDLLRQQGYLVRSIWECEWSRRRVADPAIRTFLQTHQTPRPLDPRDAFFGGRTNAYQLYRHVEGDERILYYDFKSLYPYVNKYCRYPIGHPQIISQPPLDQGLDAYFGLVCCTILPPTDLLHPVLPYRCSQKLTFPLCDACVRQYIDAPLLDKNVDDCHHTDAQRALTGTWCTPELAAALQKGYRLLHIHQVYHFPDTQVGLFAEYIDTWLKLKEEASGYPEHCTTGHLQREHVRRWNERENIVLHHANIRKNPAQRALAKLMLNSMWVRNSEPLGPVVNIETIDPALSDHLAVKFKIPITKQPFKRKMIKYRNFKSLDSQSLATSISESRICAYIYANLPDMVNGYFDSLTAVIDQVAPIKTRLITIRPKASWYTIDIDNEKKCRRRYERKWRRTKDPTDRNNYLEKCKHVNQMIHESKSNFYSSVISENKGNQRILFQTIDKLLHRKNDVVLPTSSSDEHLAERFADYFINKITTIHTNLLRSDAVFLHQPAGTESELFEFYPISAKSVEAIRSSPSKCCCLDPLPTWLLKEHLHLLLPPITNIVNMSLGSTFPSSFKKSIIVPLLKKPSLDAEVLKHYRPVSNLAFISKIIEKAVVLQLNDHLSTNNLFETYQSAYRRLHSTETALLKVQNDILIALDNKQAVVLLLLDLSAAFDTVCHTTLLKLLKSRHGITGKVLTWMESYLTNRCRAVMINNHISSSRDLSFGVPQGSVLGPILFSLYIAPMTDIIRQHGLEYHLYADDTQMYLTFNPVNEDLSTIKSNIESCVSDVRAWMSSNSCLKLNDDKSELLIFHSKRVPRPNITAINIGEESISLVESCRNIGVTYDETLSFDEHIRSIIKTAFWHLRNTYQIRHYLDTDSLLILVHAFITSKLDFCNSLLIDLPKCLLKRLQSVQNAAARLLSGSRKYDHISPVLHQLHWLPVDKRIIYKILLMVFKCLHNLAHKLDHKVHTK</sequence>
<dbReference type="Pfam" id="PF03175">
    <property type="entry name" value="DNA_pol_B_2"/>
    <property type="match status" value="2"/>
</dbReference>
<keyword evidence="7" id="KW-0238">DNA-binding</keyword>
<proteinExistence type="inferred from homology"/>
<evidence type="ECO:0000259" key="9">
    <source>
        <dbReference type="PROSITE" id="PS50878"/>
    </source>
</evidence>
<name>A0AAD9Q1Z8_ACRCE</name>
<evidence type="ECO:0000313" key="11">
    <source>
        <dbReference type="Proteomes" id="UP001249851"/>
    </source>
</evidence>
<dbReference type="EC" id="2.7.7.7" evidence="2"/>
<dbReference type="InterPro" id="IPR036397">
    <property type="entry name" value="RNaseH_sf"/>
</dbReference>
<evidence type="ECO:0000256" key="3">
    <source>
        <dbReference type="ARBA" id="ARBA00022679"/>
    </source>
</evidence>
<dbReference type="InterPro" id="IPR000477">
    <property type="entry name" value="RT_dom"/>
</dbReference>
<dbReference type="Pfam" id="PF00078">
    <property type="entry name" value="RVT_1"/>
    <property type="match status" value="1"/>
</dbReference>
<dbReference type="GO" id="GO:0003964">
    <property type="term" value="F:RNA-directed DNA polymerase activity"/>
    <property type="evidence" value="ECO:0007669"/>
    <property type="project" value="UniProtKB-KW"/>
</dbReference>
<dbReference type="CDD" id="cd01650">
    <property type="entry name" value="RT_nLTR_like"/>
    <property type="match status" value="1"/>
</dbReference>
<dbReference type="SUPFAM" id="SSF53098">
    <property type="entry name" value="Ribonuclease H-like"/>
    <property type="match status" value="1"/>
</dbReference>
<dbReference type="Proteomes" id="UP001249851">
    <property type="component" value="Unassembled WGS sequence"/>
</dbReference>
<keyword evidence="5" id="KW-0235">DNA replication</keyword>
<dbReference type="InterPro" id="IPR012337">
    <property type="entry name" value="RNaseH-like_sf"/>
</dbReference>
<keyword evidence="10" id="KW-0695">RNA-directed DNA polymerase</keyword>
<comment type="similarity">
    <text evidence="1">Belongs to the DNA polymerase type-B family.</text>
</comment>
<dbReference type="Gene3D" id="3.30.420.10">
    <property type="entry name" value="Ribonuclease H-like superfamily/Ribonuclease H"/>
    <property type="match status" value="1"/>
</dbReference>
<keyword evidence="11" id="KW-1185">Reference proteome</keyword>
<dbReference type="GO" id="GO:0006281">
    <property type="term" value="P:DNA repair"/>
    <property type="evidence" value="ECO:0007669"/>
    <property type="project" value="UniProtKB-ARBA"/>
</dbReference>
<dbReference type="GO" id="GO:0000166">
    <property type="term" value="F:nucleotide binding"/>
    <property type="evidence" value="ECO:0007669"/>
    <property type="project" value="InterPro"/>
</dbReference>